<evidence type="ECO:0000256" key="1">
    <source>
        <dbReference type="SAM" id="Phobius"/>
    </source>
</evidence>
<dbReference type="Gramene" id="Bo4g149440.1">
    <property type="protein sequence ID" value="Bo4g149440.1"/>
    <property type="gene ID" value="Bo4g149440"/>
</dbReference>
<dbReference type="HOGENOM" id="CLU_3144814_0_0_1"/>
<keyword evidence="1" id="KW-0812">Transmembrane</keyword>
<reference evidence="2 3" key="1">
    <citation type="journal article" date="2014" name="Genome Biol.">
        <title>Transcriptome and methylome profiling reveals relics of genome dominance in the mesopolyploid Brassica oleracea.</title>
        <authorList>
            <person name="Parkin I.A."/>
            <person name="Koh C."/>
            <person name="Tang H."/>
            <person name="Robinson S.J."/>
            <person name="Kagale S."/>
            <person name="Clarke W.E."/>
            <person name="Town C.D."/>
            <person name="Nixon J."/>
            <person name="Krishnakumar V."/>
            <person name="Bidwell S.L."/>
            <person name="Denoeud F."/>
            <person name="Belcram H."/>
            <person name="Links M.G."/>
            <person name="Just J."/>
            <person name="Clarke C."/>
            <person name="Bender T."/>
            <person name="Huebert T."/>
            <person name="Mason A.S."/>
            <person name="Pires J.C."/>
            <person name="Barker G."/>
            <person name="Moore J."/>
            <person name="Walley P.G."/>
            <person name="Manoli S."/>
            <person name="Batley J."/>
            <person name="Edwards D."/>
            <person name="Nelson M.N."/>
            <person name="Wang X."/>
            <person name="Paterson A.H."/>
            <person name="King G."/>
            <person name="Bancroft I."/>
            <person name="Chalhoub B."/>
            <person name="Sharpe A.G."/>
        </authorList>
    </citation>
    <scope>NUCLEOTIDE SEQUENCE</scope>
    <source>
        <strain evidence="2 3">cv. TO1000</strain>
    </source>
</reference>
<dbReference type="Proteomes" id="UP000032141">
    <property type="component" value="Chromosome C4"/>
</dbReference>
<evidence type="ECO:0000313" key="3">
    <source>
        <dbReference type="Proteomes" id="UP000032141"/>
    </source>
</evidence>
<dbReference type="EnsemblPlants" id="Bo4g149440.1">
    <property type="protein sequence ID" value="Bo4g149440.1"/>
    <property type="gene ID" value="Bo4g149440"/>
</dbReference>
<evidence type="ECO:0000313" key="2">
    <source>
        <dbReference type="EnsemblPlants" id="Bo4g149440.1"/>
    </source>
</evidence>
<dbReference type="AlphaFoldDB" id="A0A0D3C153"/>
<keyword evidence="1" id="KW-1133">Transmembrane helix</keyword>
<keyword evidence="1" id="KW-0472">Membrane</keyword>
<sequence length="49" mass="6035">MLLWTIDCHFQRLYMYLLSLVQLYCYVYVSTFMVKIVLRTKIIESRLLN</sequence>
<reference evidence="2" key="2">
    <citation type="submission" date="2015-03" db="UniProtKB">
        <authorList>
            <consortium name="EnsemblPlants"/>
        </authorList>
    </citation>
    <scope>IDENTIFICATION</scope>
</reference>
<accession>A0A0D3C153</accession>
<name>A0A0D3C153_BRAOL</name>
<protein>
    <submittedName>
        <fullName evidence="2">Uncharacterized protein</fullName>
    </submittedName>
</protein>
<feature type="transmembrane region" description="Helical" evidence="1">
    <location>
        <begin position="13"/>
        <end position="38"/>
    </location>
</feature>
<proteinExistence type="predicted"/>
<organism evidence="2 3">
    <name type="scientific">Brassica oleracea var. oleracea</name>
    <dbReference type="NCBI Taxonomy" id="109376"/>
    <lineage>
        <taxon>Eukaryota</taxon>
        <taxon>Viridiplantae</taxon>
        <taxon>Streptophyta</taxon>
        <taxon>Embryophyta</taxon>
        <taxon>Tracheophyta</taxon>
        <taxon>Spermatophyta</taxon>
        <taxon>Magnoliopsida</taxon>
        <taxon>eudicotyledons</taxon>
        <taxon>Gunneridae</taxon>
        <taxon>Pentapetalae</taxon>
        <taxon>rosids</taxon>
        <taxon>malvids</taxon>
        <taxon>Brassicales</taxon>
        <taxon>Brassicaceae</taxon>
        <taxon>Brassiceae</taxon>
        <taxon>Brassica</taxon>
    </lineage>
</organism>
<keyword evidence="3" id="KW-1185">Reference proteome</keyword>